<comment type="caution">
    <text evidence="1">The sequence shown here is derived from an EMBL/GenBank/DDBJ whole genome shotgun (WGS) entry which is preliminary data.</text>
</comment>
<evidence type="ECO:0000313" key="1">
    <source>
        <dbReference type="EMBL" id="MFD1373899.1"/>
    </source>
</evidence>
<dbReference type="EMBL" id="JBHTMK010000075">
    <property type="protein sequence ID" value="MFD1373899.1"/>
    <property type="molecule type" value="Genomic_DNA"/>
</dbReference>
<name>A0ABW4ASP1_9ACTN</name>
<gene>
    <name evidence="1" type="ORF">ACFQ5G_51960</name>
</gene>
<accession>A0ABW4ASP1</accession>
<organism evidence="1 2">
    <name type="scientific">Actinoplanes sichuanensis</name>
    <dbReference type="NCBI Taxonomy" id="512349"/>
    <lineage>
        <taxon>Bacteria</taxon>
        <taxon>Bacillati</taxon>
        <taxon>Actinomycetota</taxon>
        <taxon>Actinomycetes</taxon>
        <taxon>Micromonosporales</taxon>
        <taxon>Micromonosporaceae</taxon>
        <taxon>Actinoplanes</taxon>
    </lineage>
</organism>
<evidence type="ECO:0000313" key="2">
    <source>
        <dbReference type="Proteomes" id="UP001597183"/>
    </source>
</evidence>
<proteinExistence type="predicted"/>
<dbReference type="Proteomes" id="UP001597183">
    <property type="component" value="Unassembled WGS sequence"/>
</dbReference>
<sequence>MFTNPGYLYVIAFDNGIFKGGCTDDIMRRYGEHRRDAGRFGLTIANWWFSEFVGELQFRENQLLRILNRMGRRSAAGREYFHDIPFSAGRAAAQRAASEPCHCEYWTSCETSLHLVGVAVAKPWWDKFPSGLDVAYANFRLGCGGEIVGELNDDLVPTGPLPIQIGVPARIDVDWLTYRGTWTVYSADYDDGIQIAGWPTETTVTDSIEMPATHALGVRRPAPH</sequence>
<dbReference type="RefSeq" id="WP_317795362.1">
    <property type="nucleotide sequence ID" value="NZ_AP028461.1"/>
</dbReference>
<keyword evidence="2" id="KW-1185">Reference proteome</keyword>
<protein>
    <recommendedName>
        <fullName evidence="3">GIY-YIG nuclease family protein</fullName>
    </recommendedName>
</protein>
<reference evidence="2" key="1">
    <citation type="journal article" date="2019" name="Int. J. Syst. Evol. Microbiol.">
        <title>The Global Catalogue of Microorganisms (GCM) 10K type strain sequencing project: providing services to taxonomists for standard genome sequencing and annotation.</title>
        <authorList>
            <consortium name="The Broad Institute Genomics Platform"/>
            <consortium name="The Broad Institute Genome Sequencing Center for Infectious Disease"/>
            <person name="Wu L."/>
            <person name="Ma J."/>
        </authorList>
    </citation>
    <scope>NUCLEOTIDE SEQUENCE [LARGE SCALE GENOMIC DNA]</scope>
    <source>
        <strain evidence="2">CCM 7526</strain>
    </source>
</reference>
<evidence type="ECO:0008006" key="3">
    <source>
        <dbReference type="Google" id="ProtNLM"/>
    </source>
</evidence>